<dbReference type="SUPFAM" id="SSF53927">
    <property type="entry name" value="Cytidine deaminase-like"/>
    <property type="match status" value="1"/>
</dbReference>
<dbReference type="PANTHER" id="PTHR11079:SF202">
    <property type="entry name" value="TRNA-SPECIFIC ADENOSINE DEAMINASE"/>
    <property type="match status" value="1"/>
</dbReference>
<sequence length="331" mass="35245">MNDDASSEAGAAADEGFMARALALAGRAAEAGEVPVGAVVVAGDGSVIGEGWNRPIADHDPTAHAEIVAVRDAARRRAAYRLPDATLYVTLEPCPMCVGALVHARVRRVVFGAADPKTGACGGALALHGHASHNHRLQVDGGVMADACGERLQRFFRARRAASRPAVRLVRLTPENAHGYEGVAVGEGQGAFVSDAPTLMRRHFREGYAEALYGIEAGGRPVGLMALVPPVQGVDYPGRRGDEAWLEGLRIDRRHQGRGVATRALRGIVAIAARRYRWLSLTVNLRNDKAEAAYRRFGFRDTGALYHGGPAGPQRILTLPLDTEDENGEGT</sequence>
<keyword evidence="8 13" id="KW-0378">Hydrolase</keyword>
<comment type="similarity">
    <text evidence="2">Belongs to the cytidine and deoxycytidylate deaminase family. ADAT2 subfamily.</text>
</comment>
<dbReference type="PROSITE" id="PS51186">
    <property type="entry name" value="GNAT"/>
    <property type="match status" value="1"/>
</dbReference>
<dbReference type="GO" id="GO:0052717">
    <property type="term" value="F:tRNA-specific adenosine-34 deaminase activity"/>
    <property type="evidence" value="ECO:0007669"/>
    <property type="project" value="UniProtKB-EC"/>
</dbReference>
<keyword evidence="6" id="KW-0819">tRNA processing</keyword>
<dbReference type="EMBL" id="MN079076">
    <property type="protein sequence ID" value="QEA03839.1"/>
    <property type="molecule type" value="Genomic_DNA"/>
</dbReference>
<comment type="subunit">
    <text evidence="3">Homodimer.</text>
</comment>
<dbReference type="PROSITE" id="PS00903">
    <property type="entry name" value="CYT_DCMP_DEAMINASES_1"/>
    <property type="match status" value="1"/>
</dbReference>
<evidence type="ECO:0000256" key="6">
    <source>
        <dbReference type="ARBA" id="ARBA00022694"/>
    </source>
</evidence>
<dbReference type="InterPro" id="IPR002125">
    <property type="entry name" value="CMP_dCMP_dom"/>
</dbReference>
<dbReference type="InterPro" id="IPR016193">
    <property type="entry name" value="Cytidine_deaminase-like"/>
</dbReference>
<evidence type="ECO:0000256" key="8">
    <source>
        <dbReference type="ARBA" id="ARBA00022801"/>
    </source>
</evidence>
<evidence type="ECO:0000256" key="1">
    <source>
        <dbReference type="ARBA" id="ARBA00001947"/>
    </source>
</evidence>
<dbReference type="Gene3D" id="3.40.630.30">
    <property type="match status" value="1"/>
</dbReference>
<dbReference type="GO" id="GO:0016747">
    <property type="term" value="F:acyltransferase activity, transferring groups other than amino-acyl groups"/>
    <property type="evidence" value="ECO:0007669"/>
    <property type="project" value="InterPro"/>
</dbReference>
<dbReference type="GO" id="GO:0008270">
    <property type="term" value="F:zinc ion binding"/>
    <property type="evidence" value="ECO:0007669"/>
    <property type="project" value="InterPro"/>
</dbReference>
<evidence type="ECO:0000256" key="4">
    <source>
        <dbReference type="ARBA" id="ARBA00012740"/>
    </source>
</evidence>
<evidence type="ECO:0000256" key="7">
    <source>
        <dbReference type="ARBA" id="ARBA00022723"/>
    </source>
</evidence>
<keyword evidence="9" id="KW-0862">Zinc</keyword>
<dbReference type="FunFam" id="3.40.140.10:FF:000005">
    <property type="entry name" value="tRNA-specific adenosine deaminase"/>
    <property type="match status" value="1"/>
</dbReference>
<evidence type="ECO:0000256" key="5">
    <source>
        <dbReference type="ARBA" id="ARBA00019216"/>
    </source>
</evidence>
<evidence type="ECO:0000256" key="10">
    <source>
        <dbReference type="ARBA" id="ARBA00048045"/>
    </source>
</evidence>
<organism evidence="13">
    <name type="scientific">uncultured organism</name>
    <dbReference type="NCBI Taxonomy" id="155900"/>
    <lineage>
        <taxon>unclassified sequences</taxon>
        <taxon>environmental samples</taxon>
    </lineage>
</organism>
<comment type="cofactor">
    <cofactor evidence="1">
        <name>Zn(2+)</name>
        <dbReference type="ChEBI" id="CHEBI:29105"/>
    </cofactor>
</comment>
<evidence type="ECO:0000256" key="9">
    <source>
        <dbReference type="ARBA" id="ARBA00022833"/>
    </source>
</evidence>
<dbReference type="InterPro" id="IPR016192">
    <property type="entry name" value="APOBEC/CMP_deaminase_Zn-bd"/>
</dbReference>
<dbReference type="GO" id="GO:0002100">
    <property type="term" value="P:tRNA wobble adenosine to inosine editing"/>
    <property type="evidence" value="ECO:0007669"/>
    <property type="project" value="InterPro"/>
</dbReference>
<proteinExistence type="inferred from homology"/>
<dbReference type="CDD" id="cd04301">
    <property type="entry name" value="NAT_SF"/>
    <property type="match status" value="1"/>
</dbReference>
<dbReference type="NCBIfam" id="NF008113">
    <property type="entry name" value="PRK10860.1"/>
    <property type="match status" value="1"/>
</dbReference>
<feature type="domain" description="N-acetyltransferase" evidence="11">
    <location>
        <begin position="167"/>
        <end position="322"/>
    </location>
</feature>
<dbReference type="CDD" id="cd01285">
    <property type="entry name" value="nucleoside_deaminase"/>
    <property type="match status" value="1"/>
</dbReference>
<evidence type="ECO:0000256" key="2">
    <source>
        <dbReference type="ARBA" id="ARBA00010669"/>
    </source>
</evidence>
<evidence type="ECO:0000313" key="13">
    <source>
        <dbReference type="EMBL" id="QEA03839.1"/>
    </source>
</evidence>
<keyword evidence="7" id="KW-0479">Metal-binding</keyword>
<dbReference type="InterPro" id="IPR028883">
    <property type="entry name" value="tRNA_aden_deaminase"/>
</dbReference>
<gene>
    <name evidence="13" type="primary">tadA_1</name>
    <name evidence="13" type="ORF">KBTEX_00139</name>
</gene>
<dbReference type="EC" id="3.5.4.33" evidence="4"/>
<feature type="domain" description="CMP/dCMP-type deaminase" evidence="12">
    <location>
        <begin position="12"/>
        <end position="140"/>
    </location>
</feature>
<dbReference type="InterPro" id="IPR016181">
    <property type="entry name" value="Acyl_CoA_acyltransferase"/>
</dbReference>
<reference evidence="13" key="1">
    <citation type="submission" date="2019-06" db="EMBL/GenBank/DDBJ databases">
        <authorList>
            <person name="Murdoch R.W."/>
            <person name="Fathepure B."/>
        </authorList>
    </citation>
    <scope>NUCLEOTIDE SEQUENCE</scope>
</reference>
<dbReference type="Pfam" id="PF00583">
    <property type="entry name" value="Acetyltransf_1"/>
    <property type="match status" value="1"/>
</dbReference>
<dbReference type="Pfam" id="PF00383">
    <property type="entry name" value="dCMP_cyt_deam_1"/>
    <property type="match status" value="1"/>
</dbReference>
<accession>A0A5B8R521</accession>
<dbReference type="AlphaFoldDB" id="A0A5B8R521"/>
<dbReference type="PROSITE" id="PS51747">
    <property type="entry name" value="CYT_DCMP_DEAMINASES_2"/>
    <property type="match status" value="1"/>
</dbReference>
<evidence type="ECO:0000259" key="11">
    <source>
        <dbReference type="PROSITE" id="PS51186"/>
    </source>
</evidence>
<evidence type="ECO:0000259" key="12">
    <source>
        <dbReference type="PROSITE" id="PS51747"/>
    </source>
</evidence>
<dbReference type="HAMAP" id="MF_00972">
    <property type="entry name" value="tRNA_aden_deaminase"/>
    <property type="match status" value="1"/>
</dbReference>
<comment type="catalytic activity">
    <reaction evidence="10">
        <text>adenosine(34) in tRNA + H2O + H(+) = inosine(34) in tRNA + NH4(+)</text>
        <dbReference type="Rhea" id="RHEA:43168"/>
        <dbReference type="Rhea" id="RHEA-COMP:10373"/>
        <dbReference type="Rhea" id="RHEA-COMP:10374"/>
        <dbReference type="ChEBI" id="CHEBI:15377"/>
        <dbReference type="ChEBI" id="CHEBI:15378"/>
        <dbReference type="ChEBI" id="CHEBI:28938"/>
        <dbReference type="ChEBI" id="CHEBI:74411"/>
        <dbReference type="ChEBI" id="CHEBI:82852"/>
        <dbReference type="EC" id="3.5.4.33"/>
    </reaction>
</comment>
<dbReference type="Gene3D" id="3.40.140.10">
    <property type="entry name" value="Cytidine Deaminase, domain 2"/>
    <property type="match status" value="1"/>
</dbReference>
<dbReference type="InterPro" id="IPR000182">
    <property type="entry name" value="GNAT_dom"/>
</dbReference>
<dbReference type="PANTHER" id="PTHR11079">
    <property type="entry name" value="CYTOSINE DEAMINASE FAMILY MEMBER"/>
    <property type="match status" value="1"/>
</dbReference>
<dbReference type="SUPFAM" id="SSF55729">
    <property type="entry name" value="Acyl-CoA N-acyltransferases (Nat)"/>
    <property type="match status" value="1"/>
</dbReference>
<name>A0A5B8R521_9ZZZZ</name>
<evidence type="ECO:0000256" key="3">
    <source>
        <dbReference type="ARBA" id="ARBA00011738"/>
    </source>
</evidence>
<protein>
    <recommendedName>
        <fullName evidence="5">tRNA-specific adenosine deaminase 2</fullName>
        <ecNumber evidence="4">3.5.4.33</ecNumber>
    </recommendedName>
</protein>